<evidence type="ECO:0000256" key="6">
    <source>
        <dbReference type="ARBA" id="ARBA00022801"/>
    </source>
</evidence>
<keyword evidence="5" id="KW-0479">Metal-binding</keyword>
<keyword evidence="6" id="KW-0378">Hydrolase</keyword>
<reference evidence="11" key="1">
    <citation type="submission" date="2019-10" db="EMBL/GenBank/DDBJ databases">
        <authorList>
            <person name="Zhang R."/>
            <person name="Pan Y."/>
            <person name="Wang J."/>
            <person name="Ma R."/>
            <person name="Yu S."/>
        </authorList>
    </citation>
    <scope>NUCLEOTIDE SEQUENCE</scope>
    <source>
        <strain evidence="11">LA-IB0</strain>
        <tissue evidence="11">Leaf</tissue>
    </source>
</reference>
<keyword evidence="9" id="KW-1133">Transmembrane helix</keyword>
<feature type="transmembrane region" description="Helical" evidence="9">
    <location>
        <begin position="12"/>
        <end position="33"/>
    </location>
</feature>
<dbReference type="EMBL" id="WHWC01000015">
    <property type="protein sequence ID" value="KAG8369191.1"/>
    <property type="molecule type" value="Genomic_DNA"/>
</dbReference>
<dbReference type="Proteomes" id="UP000826271">
    <property type="component" value="Unassembled WGS sequence"/>
</dbReference>
<gene>
    <name evidence="11" type="ORF">BUALT_Bualt15G0125500</name>
</gene>
<keyword evidence="9" id="KW-0472">Membrane</keyword>
<keyword evidence="9" id="KW-0812">Transmembrane</keyword>
<feature type="compositionally biased region" description="Polar residues" evidence="8">
    <location>
        <begin position="242"/>
        <end position="252"/>
    </location>
</feature>
<keyword evidence="12" id="KW-1185">Reference proteome</keyword>
<evidence type="ECO:0000313" key="12">
    <source>
        <dbReference type="Proteomes" id="UP000826271"/>
    </source>
</evidence>
<evidence type="ECO:0000256" key="4">
    <source>
        <dbReference type="ARBA" id="ARBA00022722"/>
    </source>
</evidence>
<evidence type="ECO:0000313" key="11">
    <source>
        <dbReference type="EMBL" id="KAG8369191.1"/>
    </source>
</evidence>
<evidence type="ECO:0000256" key="5">
    <source>
        <dbReference type="ARBA" id="ARBA00022723"/>
    </source>
</evidence>
<name>A0AAV6WD39_9LAMI</name>
<evidence type="ECO:0000256" key="7">
    <source>
        <dbReference type="ARBA" id="ARBA00023242"/>
    </source>
</evidence>
<evidence type="ECO:0000259" key="10">
    <source>
        <dbReference type="Pfam" id="PF13359"/>
    </source>
</evidence>
<evidence type="ECO:0000256" key="2">
    <source>
        <dbReference type="ARBA" id="ARBA00004123"/>
    </source>
</evidence>
<dbReference type="InterPro" id="IPR027806">
    <property type="entry name" value="HARBI1_dom"/>
</dbReference>
<sequence>MTRLCRKKIQIFLIVQEIIEQSLVFINLVIALLQDERFGNRRSRERVVRYVMAHRRPDQVSHMRRIVELSDTSCVDNLRMNRNAFGRLCYLLEHVGGLVDSRHVSLSEKGCLGALDGSYINVRVCDSEKPRYRNRKGDVSINLLGVVDRSCKFVYMLPGWEGSAADARVLRNAINRPHGLRVPNEIIILSSDDEDERDNDIFYPIMNVIQIDDDEEGEGSTTSNLVGEGKMSVNVLLDPTNENSTNVKSPQYNFGPWGPSDITPTKPPTLNFLTPKKEPIEKTSSTTAKIMKKLKFP</sequence>
<dbReference type="GO" id="GO:0004518">
    <property type="term" value="F:nuclease activity"/>
    <property type="evidence" value="ECO:0007669"/>
    <property type="project" value="UniProtKB-KW"/>
</dbReference>
<dbReference type="AlphaFoldDB" id="A0AAV6WD39"/>
<organism evidence="11 12">
    <name type="scientific">Buddleja alternifolia</name>
    <dbReference type="NCBI Taxonomy" id="168488"/>
    <lineage>
        <taxon>Eukaryota</taxon>
        <taxon>Viridiplantae</taxon>
        <taxon>Streptophyta</taxon>
        <taxon>Embryophyta</taxon>
        <taxon>Tracheophyta</taxon>
        <taxon>Spermatophyta</taxon>
        <taxon>Magnoliopsida</taxon>
        <taxon>eudicotyledons</taxon>
        <taxon>Gunneridae</taxon>
        <taxon>Pentapetalae</taxon>
        <taxon>asterids</taxon>
        <taxon>lamiids</taxon>
        <taxon>Lamiales</taxon>
        <taxon>Scrophulariaceae</taxon>
        <taxon>Buddlejeae</taxon>
        <taxon>Buddleja</taxon>
    </lineage>
</organism>
<feature type="domain" description="DDE Tnp4" evidence="10">
    <location>
        <begin position="115"/>
        <end position="172"/>
    </location>
</feature>
<dbReference type="GO" id="GO:0046872">
    <property type="term" value="F:metal ion binding"/>
    <property type="evidence" value="ECO:0007669"/>
    <property type="project" value="UniProtKB-KW"/>
</dbReference>
<protein>
    <recommendedName>
        <fullName evidence="10">DDE Tnp4 domain-containing protein</fullName>
    </recommendedName>
</protein>
<proteinExistence type="inferred from homology"/>
<keyword evidence="7" id="KW-0539">Nucleus</keyword>
<evidence type="ECO:0000256" key="8">
    <source>
        <dbReference type="SAM" id="MobiDB-lite"/>
    </source>
</evidence>
<comment type="caution">
    <text evidence="11">The sequence shown here is derived from an EMBL/GenBank/DDBJ whole genome shotgun (WGS) entry which is preliminary data.</text>
</comment>
<dbReference type="PANTHER" id="PTHR22930">
    <property type="match status" value="1"/>
</dbReference>
<dbReference type="GO" id="GO:0005634">
    <property type="term" value="C:nucleus"/>
    <property type="evidence" value="ECO:0007669"/>
    <property type="project" value="UniProtKB-SubCell"/>
</dbReference>
<dbReference type="GO" id="GO:0016787">
    <property type="term" value="F:hydrolase activity"/>
    <property type="evidence" value="ECO:0007669"/>
    <property type="project" value="UniProtKB-KW"/>
</dbReference>
<comment type="subcellular location">
    <subcellularLocation>
        <location evidence="2">Nucleus</location>
    </subcellularLocation>
</comment>
<comment type="cofactor">
    <cofactor evidence="1">
        <name>a divalent metal cation</name>
        <dbReference type="ChEBI" id="CHEBI:60240"/>
    </cofactor>
</comment>
<accession>A0AAV6WD39</accession>
<evidence type="ECO:0000256" key="3">
    <source>
        <dbReference type="ARBA" id="ARBA00006958"/>
    </source>
</evidence>
<dbReference type="InterPro" id="IPR045249">
    <property type="entry name" value="HARBI1-like"/>
</dbReference>
<keyword evidence="4" id="KW-0540">Nuclease</keyword>
<dbReference type="PANTHER" id="PTHR22930:SF281">
    <property type="entry name" value="NUCLEASE"/>
    <property type="match status" value="1"/>
</dbReference>
<evidence type="ECO:0000256" key="1">
    <source>
        <dbReference type="ARBA" id="ARBA00001968"/>
    </source>
</evidence>
<feature type="region of interest" description="Disordered" evidence="8">
    <location>
        <begin position="242"/>
        <end position="284"/>
    </location>
</feature>
<comment type="similarity">
    <text evidence="3">Belongs to the HARBI1 family.</text>
</comment>
<dbReference type="Pfam" id="PF13359">
    <property type="entry name" value="DDE_Tnp_4"/>
    <property type="match status" value="1"/>
</dbReference>
<evidence type="ECO:0000256" key="9">
    <source>
        <dbReference type="SAM" id="Phobius"/>
    </source>
</evidence>